<evidence type="ECO:0000256" key="1">
    <source>
        <dbReference type="SAM" id="Coils"/>
    </source>
</evidence>
<protein>
    <submittedName>
        <fullName evidence="3">Uncharacterized protein</fullName>
    </submittedName>
</protein>
<sequence length="227" mass="25719">EQVSRLTEAHEARLAEEESSASSKLREAREVRVELQAKVDALKDACEGYRRECEDFKRKETSRAEQSLREVERLQAQAAEAERQAAAKTADAHQLKVELDKLKAREQATVQVDANRMELSNGHLSRRKEELEAQVERMQAELRDVTTARLAITKEVDEGRRALAAEKGAHLDHMHEARQAAAAEKAALAKKYQATLREVTTQHEAEVKRLRRKHRALTLEVAALTDQ</sequence>
<proteinExistence type="predicted"/>
<keyword evidence="4" id="KW-1185">Reference proteome</keyword>
<name>A0A6A0AIJ0_HAELA</name>
<organism evidence="3 4">
    <name type="scientific">Haematococcus lacustris</name>
    <name type="common">Green alga</name>
    <name type="synonym">Haematococcus pluvialis</name>
    <dbReference type="NCBI Taxonomy" id="44745"/>
    <lineage>
        <taxon>Eukaryota</taxon>
        <taxon>Viridiplantae</taxon>
        <taxon>Chlorophyta</taxon>
        <taxon>core chlorophytes</taxon>
        <taxon>Chlorophyceae</taxon>
        <taxon>CS clade</taxon>
        <taxon>Chlamydomonadales</taxon>
        <taxon>Haematococcaceae</taxon>
        <taxon>Haematococcus</taxon>
    </lineage>
</organism>
<accession>A0A6A0AIJ0</accession>
<evidence type="ECO:0000313" key="4">
    <source>
        <dbReference type="Proteomes" id="UP000485058"/>
    </source>
</evidence>
<evidence type="ECO:0000256" key="2">
    <source>
        <dbReference type="SAM" id="MobiDB-lite"/>
    </source>
</evidence>
<feature type="compositionally biased region" description="Basic and acidic residues" evidence="2">
    <location>
        <begin position="7"/>
        <end position="16"/>
    </location>
</feature>
<gene>
    <name evidence="3" type="ORF">HaLaN_31265</name>
</gene>
<evidence type="ECO:0000313" key="3">
    <source>
        <dbReference type="EMBL" id="GFH32101.1"/>
    </source>
</evidence>
<dbReference type="EMBL" id="BLLF01006258">
    <property type="protein sequence ID" value="GFH32101.1"/>
    <property type="molecule type" value="Genomic_DNA"/>
</dbReference>
<feature type="non-terminal residue" evidence="3">
    <location>
        <position position="227"/>
    </location>
</feature>
<comment type="caution">
    <text evidence="3">The sequence shown here is derived from an EMBL/GenBank/DDBJ whole genome shotgun (WGS) entry which is preliminary data.</text>
</comment>
<feature type="non-terminal residue" evidence="3">
    <location>
        <position position="1"/>
    </location>
</feature>
<dbReference type="Proteomes" id="UP000485058">
    <property type="component" value="Unassembled WGS sequence"/>
</dbReference>
<feature type="coiled-coil region" evidence="1">
    <location>
        <begin position="200"/>
        <end position="227"/>
    </location>
</feature>
<dbReference type="AlphaFoldDB" id="A0A6A0AIJ0"/>
<keyword evidence="1" id="KW-0175">Coiled coil</keyword>
<reference evidence="3 4" key="1">
    <citation type="submission" date="2020-02" db="EMBL/GenBank/DDBJ databases">
        <title>Draft genome sequence of Haematococcus lacustris strain NIES-144.</title>
        <authorList>
            <person name="Morimoto D."/>
            <person name="Nakagawa S."/>
            <person name="Yoshida T."/>
            <person name="Sawayama S."/>
        </authorList>
    </citation>
    <scope>NUCLEOTIDE SEQUENCE [LARGE SCALE GENOMIC DNA]</scope>
    <source>
        <strain evidence="3 4">NIES-144</strain>
    </source>
</reference>
<feature type="region of interest" description="Disordered" evidence="2">
    <location>
        <begin position="1"/>
        <end position="27"/>
    </location>
</feature>